<proteinExistence type="predicted"/>
<comment type="caution">
    <text evidence="1">The sequence shown here is derived from an EMBL/GenBank/DDBJ whole genome shotgun (WGS) entry which is preliminary data.</text>
</comment>
<protein>
    <submittedName>
        <fullName evidence="1">ABC-type amino acid transport substrate-binding protein</fullName>
    </submittedName>
</protein>
<gene>
    <name evidence="1" type="ORF">J2X20_002842</name>
</gene>
<name>A0ABU1YMV7_ROSSA</name>
<dbReference type="RefSeq" id="WP_310265829.1">
    <property type="nucleotide sequence ID" value="NZ_JAVDXU010000002.1"/>
</dbReference>
<dbReference type="SUPFAM" id="SSF53850">
    <property type="entry name" value="Periplasmic binding protein-like II"/>
    <property type="match status" value="1"/>
</dbReference>
<evidence type="ECO:0000313" key="1">
    <source>
        <dbReference type="EMBL" id="MDR7270184.1"/>
    </source>
</evidence>
<accession>A0ABU1YMV7</accession>
<dbReference type="EMBL" id="JAVDXU010000002">
    <property type="protein sequence ID" value="MDR7270184.1"/>
    <property type="molecule type" value="Genomic_DNA"/>
</dbReference>
<reference evidence="1 2" key="1">
    <citation type="submission" date="2023-07" db="EMBL/GenBank/DDBJ databases">
        <title>Sorghum-associated microbial communities from plants grown in Nebraska, USA.</title>
        <authorList>
            <person name="Schachtman D."/>
        </authorList>
    </citation>
    <scope>NUCLEOTIDE SEQUENCE [LARGE SCALE GENOMIC DNA]</scope>
    <source>
        <strain evidence="1 2">BE314</strain>
    </source>
</reference>
<sequence>MDLSTSHGIVSAVAAVARRHLLPIAAYLITGAAQADACPERLRIAFPEGPAEPFMRGQGEDFLQPPGLLVDWMRQALRGQGCLEKAEMLRLPVRRLRAMIEGGQIDLVAGVGEGGPIAALLALPAREGRRGEFDYSLGMVEYVLYARRGSGIAWDGQAISGLTEQARVGVTASTRTEMLARERGWLADPAPSHESALLKVAAGRTPVLLMHSYFVDDRLRRDPQLARQIERLSPAVERRHLFVGAAPVFAHSHKSFTRRLWRALCRQSAAAKADGACRLPP</sequence>
<keyword evidence="2" id="KW-1185">Reference proteome</keyword>
<organism evidence="1 2">
    <name type="scientific">Roseateles saccharophilus</name>
    <name type="common">Pseudomonas saccharophila</name>
    <dbReference type="NCBI Taxonomy" id="304"/>
    <lineage>
        <taxon>Bacteria</taxon>
        <taxon>Pseudomonadati</taxon>
        <taxon>Pseudomonadota</taxon>
        <taxon>Betaproteobacteria</taxon>
        <taxon>Burkholderiales</taxon>
        <taxon>Sphaerotilaceae</taxon>
        <taxon>Roseateles</taxon>
    </lineage>
</organism>
<evidence type="ECO:0000313" key="2">
    <source>
        <dbReference type="Proteomes" id="UP001180453"/>
    </source>
</evidence>
<dbReference type="Proteomes" id="UP001180453">
    <property type="component" value="Unassembled WGS sequence"/>
</dbReference>